<dbReference type="GO" id="GO:0006355">
    <property type="term" value="P:regulation of DNA-templated transcription"/>
    <property type="evidence" value="ECO:0007669"/>
    <property type="project" value="InterPro"/>
</dbReference>
<dbReference type="InterPro" id="IPR013088">
    <property type="entry name" value="Znf_NHR/GATA"/>
</dbReference>
<comment type="function">
    <text evidence="7">Transcriptional regulator that specifically binds 5'-GATA-3' or 5'-GAT-3' motifs within gene promoters.</text>
</comment>
<keyword evidence="12" id="KW-1185">Reference proteome</keyword>
<organism evidence="11 12">
    <name type="scientific">Thalictrum thalictroides</name>
    <name type="common">Rue-anemone</name>
    <name type="synonym">Anemone thalictroides</name>
    <dbReference type="NCBI Taxonomy" id="46969"/>
    <lineage>
        <taxon>Eukaryota</taxon>
        <taxon>Viridiplantae</taxon>
        <taxon>Streptophyta</taxon>
        <taxon>Embryophyta</taxon>
        <taxon>Tracheophyta</taxon>
        <taxon>Spermatophyta</taxon>
        <taxon>Magnoliopsida</taxon>
        <taxon>Ranunculales</taxon>
        <taxon>Ranunculaceae</taxon>
        <taxon>Thalictroideae</taxon>
        <taxon>Thalictrum</taxon>
    </lineage>
</organism>
<dbReference type="PANTHER" id="PTHR47172:SF1">
    <property type="entry name" value="GATA TRANSCRIPTION FACTOR 15"/>
    <property type="match status" value="1"/>
</dbReference>
<proteinExistence type="inferred from homology"/>
<feature type="region of interest" description="Disordered" evidence="9">
    <location>
        <begin position="1"/>
        <end position="41"/>
    </location>
</feature>
<dbReference type="EMBL" id="JABWDY010029562">
    <property type="protein sequence ID" value="KAF5186273.1"/>
    <property type="molecule type" value="Genomic_DNA"/>
</dbReference>
<evidence type="ECO:0000256" key="4">
    <source>
        <dbReference type="ARBA" id="ARBA00023015"/>
    </source>
</evidence>
<keyword evidence="2 8" id="KW-0863">Zinc-finger</keyword>
<keyword evidence="1" id="KW-0479">Metal-binding</keyword>
<keyword evidence="3" id="KW-0862">Zinc</keyword>
<accession>A0A7J6VMY0</accession>
<dbReference type="PANTHER" id="PTHR47172">
    <property type="entry name" value="OS01G0976800 PROTEIN"/>
    <property type="match status" value="1"/>
</dbReference>
<evidence type="ECO:0000256" key="9">
    <source>
        <dbReference type="SAM" id="MobiDB-lite"/>
    </source>
</evidence>
<evidence type="ECO:0000256" key="1">
    <source>
        <dbReference type="ARBA" id="ARBA00022723"/>
    </source>
</evidence>
<comment type="caution">
    <text evidence="11">The sequence shown here is derived from an EMBL/GenBank/DDBJ whole genome shotgun (WGS) entry which is preliminary data.</text>
</comment>
<evidence type="ECO:0000256" key="8">
    <source>
        <dbReference type="PROSITE-ProRule" id="PRU00094"/>
    </source>
</evidence>
<feature type="domain" description="GATA-type" evidence="10">
    <location>
        <begin position="46"/>
        <end position="79"/>
    </location>
</feature>
<dbReference type="Gene3D" id="3.30.50.10">
    <property type="entry name" value="Erythroid Transcription Factor GATA-1, subunit A"/>
    <property type="match status" value="1"/>
</dbReference>
<dbReference type="AlphaFoldDB" id="A0A7J6VMY0"/>
<gene>
    <name evidence="11" type="ORF">FRX31_024140</name>
</gene>
<evidence type="ECO:0000256" key="2">
    <source>
        <dbReference type="ARBA" id="ARBA00022771"/>
    </source>
</evidence>
<comment type="similarity">
    <text evidence="6">Belongs to the type IV zinc-finger family. Class B subfamily.</text>
</comment>
<dbReference type="SMART" id="SM00401">
    <property type="entry name" value="ZnF_GATA"/>
    <property type="match status" value="1"/>
</dbReference>
<protein>
    <recommendedName>
        <fullName evidence="10">GATA-type domain-containing protein</fullName>
    </recommendedName>
</protein>
<evidence type="ECO:0000259" key="10">
    <source>
        <dbReference type="PROSITE" id="PS50114"/>
    </source>
</evidence>
<dbReference type="GO" id="GO:0043565">
    <property type="term" value="F:sequence-specific DNA binding"/>
    <property type="evidence" value="ECO:0007669"/>
    <property type="project" value="InterPro"/>
</dbReference>
<dbReference type="CDD" id="cd00202">
    <property type="entry name" value="ZnF_GATA"/>
    <property type="match status" value="1"/>
</dbReference>
<evidence type="ECO:0000256" key="6">
    <source>
        <dbReference type="ARBA" id="ARBA00024019"/>
    </source>
</evidence>
<reference evidence="11 12" key="1">
    <citation type="submission" date="2020-06" db="EMBL/GenBank/DDBJ databases">
        <title>Transcriptomic and genomic resources for Thalictrum thalictroides and T. hernandezii: Facilitating candidate gene discovery in an emerging model plant lineage.</title>
        <authorList>
            <person name="Arias T."/>
            <person name="Riano-Pachon D.M."/>
            <person name="Di Stilio V.S."/>
        </authorList>
    </citation>
    <scope>NUCLEOTIDE SEQUENCE [LARGE SCALE GENOMIC DNA]</scope>
    <source>
        <strain evidence="12">cv. WT478/WT964</strain>
        <tissue evidence="11">Leaves</tissue>
    </source>
</reference>
<evidence type="ECO:0000313" key="12">
    <source>
        <dbReference type="Proteomes" id="UP000554482"/>
    </source>
</evidence>
<keyword evidence="4" id="KW-0805">Transcription regulation</keyword>
<evidence type="ECO:0000256" key="7">
    <source>
        <dbReference type="ARBA" id="ARBA00037539"/>
    </source>
</evidence>
<dbReference type="Proteomes" id="UP000554482">
    <property type="component" value="Unassembled WGS sequence"/>
</dbReference>
<evidence type="ECO:0000256" key="3">
    <source>
        <dbReference type="ARBA" id="ARBA00022833"/>
    </source>
</evidence>
<sequence length="123" mass="13986">MDDLKVVSLATDGDVRDNQQRGQKRKKAIVVESDTDQDDEQAKTVSESVKECSNCRTTKTSLLSKGPAGRKSLCNACYLRATREKSRIAKAAYRAREKDKKTAAILMHMSYLGTWMPFYEFKW</sequence>
<dbReference type="OrthoDB" id="2162994at2759"/>
<evidence type="ECO:0000256" key="5">
    <source>
        <dbReference type="ARBA" id="ARBA00023163"/>
    </source>
</evidence>
<name>A0A7J6VMY0_THATH</name>
<keyword evidence="5" id="KW-0804">Transcription</keyword>
<dbReference type="InterPro" id="IPR000679">
    <property type="entry name" value="Znf_GATA"/>
</dbReference>
<dbReference type="SUPFAM" id="SSF57716">
    <property type="entry name" value="Glucocorticoid receptor-like (DNA-binding domain)"/>
    <property type="match status" value="1"/>
</dbReference>
<dbReference type="PROSITE" id="PS50114">
    <property type="entry name" value="GATA_ZN_FINGER_2"/>
    <property type="match status" value="1"/>
</dbReference>
<evidence type="ECO:0000313" key="11">
    <source>
        <dbReference type="EMBL" id="KAF5186273.1"/>
    </source>
</evidence>
<dbReference type="GO" id="GO:0008270">
    <property type="term" value="F:zinc ion binding"/>
    <property type="evidence" value="ECO:0007669"/>
    <property type="project" value="UniProtKB-KW"/>
</dbReference>
<dbReference type="Pfam" id="PF00320">
    <property type="entry name" value="GATA"/>
    <property type="match status" value="1"/>
</dbReference>